<keyword evidence="2" id="KW-0964">Secreted</keyword>
<dbReference type="InterPro" id="IPR018511">
    <property type="entry name" value="Hemolysin-typ_Ca-bd_CS"/>
</dbReference>
<dbReference type="Gene3D" id="2.150.10.10">
    <property type="entry name" value="Serralysin-like metalloprotease, C-terminal"/>
    <property type="match status" value="1"/>
</dbReference>
<dbReference type="AlphaFoldDB" id="A0A431VD24"/>
<evidence type="ECO:0000256" key="1">
    <source>
        <dbReference type="ARBA" id="ARBA00004613"/>
    </source>
</evidence>
<protein>
    <recommendedName>
        <fullName evidence="5">Calcium-binding protein</fullName>
    </recommendedName>
</protein>
<proteinExistence type="predicted"/>
<dbReference type="PROSITE" id="PS00330">
    <property type="entry name" value="HEMOLYSIN_CALCIUM"/>
    <property type="match status" value="2"/>
</dbReference>
<evidence type="ECO:0000256" key="2">
    <source>
        <dbReference type="ARBA" id="ARBA00022525"/>
    </source>
</evidence>
<dbReference type="GO" id="GO:0005509">
    <property type="term" value="F:calcium ion binding"/>
    <property type="evidence" value="ECO:0007669"/>
    <property type="project" value="InterPro"/>
</dbReference>
<dbReference type="Proteomes" id="UP000277007">
    <property type="component" value="Unassembled WGS sequence"/>
</dbReference>
<evidence type="ECO:0000313" key="3">
    <source>
        <dbReference type="EMBL" id="RTR16599.1"/>
    </source>
</evidence>
<dbReference type="InterPro" id="IPR001343">
    <property type="entry name" value="Hemolysn_Ca-bd"/>
</dbReference>
<dbReference type="RefSeq" id="WP_126618896.1">
    <property type="nucleotide sequence ID" value="NZ_JBHUCY010000016.1"/>
</dbReference>
<evidence type="ECO:0008006" key="5">
    <source>
        <dbReference type="Google" id="ProtNLM"/>
    </source>
</evidence>
<dbReference type="InterPro" id="IPR050557">
    <property type="entry name" value="RTX_toxin/Mannuronan_C5-epim"/>
</dbReference>
<comment type="subcellular location">
    <subcellularLocation>
        <location evidence="1">Secreted</location>
    </subcellularLocation>
</comment>
<evidence type="ECO:0000313" key="4">
    <source>
        <dbReference type="Proteomes" id="UP000277007"/>
    </source>
</evidence>
<keyword evidence="4" id="KW-1185">Reference proteome</keyword>
<dbReference type="OrthoDB" id="7366332at2"/>
<reference evidence="3 4" key="1">
    <citation type="submission" date="2018-12" db="EMBL/GenBank/DDBJ databases">
        <authorList>
            <person name="Yang Y."/>
        </authorList>
    </citation>
    <scope>NUCLEOTIDE SEQUENCE [LARGE SCALE GENOMIC DNA]</scope>
    <source>
        <strain evidence="3 4">L-25-5w-1</strain>
    </source>
</reference>
<dbReference type="PRINTS" id="PR00313">
    <property type="entry name" value="CABNDNGRPT"/>
</dbReference>
<comment type="caution">
    <text evidence="3">The sequence shown here is derived from an EMBL/GenBank/DDBJ whole genome shotgun (WGS) entry which is preliminary data.</text>
</comment>
<accession>A0A431VD24</accession>
<dbReference type="Pfam" id="PF00353">
    <property type="entry name" value="HemolysinCabind"/>
    <property type="match status" value="2"/>
</dbReference>
<dbReference type="SUPFAM" id="SSF51120">
    <property type="entry name" value="beta-Roll"/>
    <property type="match status" value="1"/>
</dbReference>
<dbReference type="GO" id="GO:0005576">
    <property type="term" value="C:extracellular region"/>
    <property type="evidence" value="ECO:0007669"/>
    <property type="project" value="UniProtKB-SubCell"/>
</dbReference>
<dbReference type="PANTHER" id="PTHR38340">
    <property type="entry name" value="S-LAYER PROTEIN"/>
    <property type="match status" value="1"/>
</dbReference>
<dbReference type="PANTHER" id="PTHR38340:SF1">
    <property type="entry name" value="S-LAYER PROTEIN"/>
    <property type="match status" value="1"/>
</dbReference>
<dbReference type="EMBL" id="RXMA01000024">
    <property type="protein sequence ID" value="RTR16599.1"/>
    <property type="molecule type" value="Genomic_DNA"/>
</dbReference>
<dbReference type="InterPro" id="IPR011049">
    <property type="entry name" value="Serralysin-like_metalloprot_C"/>
</dbReference>
<organism evidence="3 4">
    <name type="scientific">Azospirillum griseum</name>
    <dbReference type="NCBI Taxonomy" id="2496639"/>
    <lineage>
        <taxon>Bacteria</taxon>
        <taxon>Pseudomonadati</taxon>
        <taxon>Pseudomonadota</taxon>
        <taxon>Alphaproteobacteria</taxon>
        <taxon>Rhodospirillales</taxon>
        <taxon>Azospirillaceae</taxon>
        <taxon>Azospirillum</taxon>
    </lineage>
</organism>
<gene>
    <name evidence="3" type="ORF">EJ903_20440</name>
</gene>
<name>A0A431VD24_9PROT</name>
<sequence length="353" mass="37390">MPVPFSESAYLQRYPDVAAAVTAGSIPSGYAHWLQYGVKEGRIGTASTGVDKSWYLQSNPDVAASGMDAEAHYLAYGQFEGRNPNAYFNQRQYSQLNPDVAAAVAAGQFRTAYDHFIAYGQQENRPLGINYTESAYLERNADVKAAVANGTFSSGWEHYRAYGHAETRSTTNFVALITHSDGSLDVVGSSSADFIFGSSGNDVLNGGRQSAFSQTRSGNDWITGGDGNDTITGGGGDDTLTGGAGQDQFILYARGGSLPEAFTATITDFQPGVDQLYIPMTSAASAADLLANAEQRGDDLFIKYYVPWASWGSGPQYDSVTLQNVQRSAMSASDFSLGTTGASIISATGLTSA</sequence>